<proteinExistence type="predicted"/>
<reference evidence="2 3" key="1">
    <citation type="submission" date="2024-06" db="EMBL/GenBank/DDBJ databases">
        <authorList>
            <person name="Kraege A."/>
            <person name="Thomma B."/>
        </authorList>
    </citation>
    <scope>NUCLEOTIDE SEQUENCE [LARGE SCALE GENOMIC DNA]</scope>
</reference>
<evidence type="ECO:0000313" key="2">
    <source>
        <dbReference type="EMBL" id="CAL5228977.1"/>
    </source>
</evidence>
<protein>
    <submittedName>
        <fullName evidence="2">G12210 protein</fullName>
    </submittedName>
</protein>
<feature type="region of interest" description="Disordered" evidence="1">
    <location>
        <begin position="214"/>
        <end position="245"/>
    </location>
</feature>
<dbReference type="Pfam" id="PF11371">
    <property type="entry name" value="DUF3172"/>
    <property type="match status" value="1"/>
</dbReference>
<feature type="compositionally biased region" description="Gly residues" evidence="1">
    <location>
        <begin position="56"/>
        <end position="72"/>
    </location>
</feature>
<feature type="compositionally biased region" description="Polar residues" evidence="1">
    <location>
        <begin position="234"/>
        <end position="245"/>
    </location>
</feature>
<evidence type="ECO:0000256" key="1">
    <source>
        <dbReference type="SAM" id="MobiDB-lite"/>
    </source>
</evidence>
<gene>
    <name evidence="2" type="primary">g12210</name>
    <name evidence="2" type="ORF">VP750_LOCUS10883</name>
</gene>
<keyword evidence="3" id="KW-1185">Reference proteome</keyword>
<feature type="compositionally biased region" description="Basic and acidic residues" evidence="1">
    <location>
        <begin position="8"/>
        <end position="31"/>
    </location>
</feature>
<dbReference type="EMBL" id="CAXHTA020000019">
    <property type="protein sequence ID" value="CAL5228977.1"/>
    <property type="molecule type" value="Genomic_DNA"/>
</dbReference>
<accession>A0ABP1GCG0</accession>
<comment type="caution">
    <text evidence="2">The sequence shown here is derived from an EMBL/GenBank/DDBJ whole genome shotgun (WGS) entry which is preliminary data.</text>
</comment>
<organism evidence="2 3">
    <name type="scientific">Coccomyxa viridis</name>
    <dbReference type="NCBI Taxonomy" id="1274662"/>
    <lineage>
        <taxon>Eukaryota</taxon>
        <taxon>Viridiplantae</taxon>
        <taxon>Chlorophyta</taxon>
        <taxon>core chlorophytes</taxon>
        <taxon>Trebouxiophyceae</taxon>
        <taxon>Trebouxiophyceae incertae sedis</taxon>
        <taxon>Coccomyxaceae</taxon>
        <taxon>Coccomyxa</taxon>
    </lineage>
</organism>
<dbReference type="InterPro" id="IPR021511">
    <property type="entry name" value="DUF3172"/>
</dbReference>
<evidence type="ECO:0000313" key="3">
    <source>
        <dbReference type="Proteomes" id="UP001497392"/>
    </source>
</evidence>
<sequence length="245" mass="26865">MRVTAQYDRQEDRRGTRPTRLVEERYRDRGQYDVPPPNSSYRGAQPPGDDSFGSNSGNGNGNDNGSNPNGGGGMDNFTKALIAGAFIMGMGTGVWFNSEATFYPSNVASTEVIDRHTPNSEVCMANGYSSMVFDERVFVSFNPFNVYVAQPEVKPGCVLRRANIGLLEKKKLVTDKEVSACTRSMNTFGFVGDLNKSPEVSCVYHSEDGENQFLRDPKKSVMGDGFQPHELQDGSGSMTQLPSQN</sequence>
<name>A0ABP1GCG0_9CHLO</name>
<feature type="region of interest" description="Disordered" evidence="1">
    <location>
        <begin position="1"/>
        <end position="72"/>
    </location>
</feature>
<dbReference type="Proteomes" id="UP001497392">
    <property type="component" value="Unassembled WGS sequence"/>
</dbReference>